<comment type="subcellular location">
    <subcellularLocation>
        <location evidence="2">Cell membrane</location>
        <topology evidence="2">Multi-pass membrane protein</topology>
    </subcellularLocation>
</comment>
<dbReference type="CDD" id="cd00082">
    <property type="entry name" value="HisKA"/>
    <property type="match status" value="1"/>
</dbReference>
<feature type="transmembrane region" description="Helical" evidence="13">
    <location>
        <begin position="288"/>
        <end position="307"/>
    </location>
</feature>
<dbReference type="InterPro" id="IPR029151">
    <property type="entry name" value="Sensor-like_sf"/>
</dbReference>
<dbReference type="EMBL" id="PXYH01000007">
    <property type="protein sequence ID" value="PSJ44667.1"/>
    <property type="molecule type" value="Genomic_DNA"/>
</dbReference>
<dbReference type="Pfam" id="PF00512">
    <property type="entry name" value="HisKA"/>
    <property type="match status" value="1"/>
</dbReference>
<dbReference type="PANTHER" id="PTHR43065:SF46">
    <property type="entry name" value="C4-DICARBOXYLATE TRANSPORT SENSOR PROTEIN DCTB"/>
    <property type="match status" value="1"/>
</dbReference>
<dbReference type="SUPFAM" id="SSF55874">
    <property type="entry name" value="ATPase domain of HSP90 chaperone/DNA topoisomerase II/histidine kinase"/>
    <property type="match status" value="1"/>
</dbReference>
<evidence type="ECO:0000313" key="16">
    <source>
        <dbReference type="Proteomes" id="UP000242181"/>
    </source>
</evidence>
<evidence type="ECO:0000256" key="7">
    <source>
        <dbReference type="ARBA" id="ARBA00022692"/>
    </source>
</evidence>
<keyword evidence="8" id="KW-0547">Nucleotide-binding</keyword>
<name>A0A2P7R381_9GAMM</name>
<dbReference type="InterPro" id="IPR003661">
    <property type="entry name" value="HisK_dim/P_dom"/>
</dbReference>
<keyword evidence="11 13" id="KW-1133">Transmembrane helix</keyword>
<keyword evidence="5" id="KW-0597">Phosphoprotein</keyword>
<evidence type="ECO:0000313" key="15">
    <source>
        <dbReference type="EMBL" id="PSJ44667.1"/>
    </source>
</evidence>
<evidence type="ECO:0000256" key="4">
    <source>
        <dbReference type="ARBA" id="ARBA00022475"/>
    </source>
</evidence>
<sequence>MNTPAWKKRLLWLLGLALFLLLLAWIWHGSWQRQAVEQELRAQQQLLVYRAALESEIARFENIPRALRSHPVLSQALQWPADPHAIARANRLLAQLAAETGVEALYLIDAHGFTLAASNWNREYSFIGQNYRFRPYFTDALKGSVGEFYGVGATTGIPGYFFGLHLASVDGTQGVLAAKITLLELERSWQPARDLVMVVDADQVIALASRAELKFQTLSPLSDEARSRLERSRQYTPMPLTPLALERRDGQLRWQGQGYGVSELPLPRLRWRLQLWWPNRPLYHTAHLVTAVAGISIVALTLLLLYWRQRRRYVQAQIRAKGELERKVMARTAALAASNHQLERQVQERIQAEARLRSMQHELIQVNRLAALGQMAASVAHEVNQPLTALKNQSVNTLLLAQRGHTDQVEQSLQTMGRLVDRIARLTSQLKLFAATRRKTRGQARLDEALDNVLSWLGARVGEQGVRLQRPAPGTVLPMEPHALEQVLANLISNSLDALAGTADATITLEAGAGHFCLWDNGPGIAPELLDKVTEPFFSTKQAGQGLGLGLAIVRDLVEASDGRLEIAARPGGGARFTLIWSEDEPSRN</sequence>
<keyword evidence="9 15" id="KW-0418">Kinase</keyword>
<dbReference type="SMART" id="SM00387">
    <property type="entry name" value="HATPase_c"/>
    <property type="match status" value="1"/>
</dbReference>
<evidence type="ECO:0000256" key="12">
    <source>
        <dbReference type="ARBA" id="ARBA00023012"/>
    </source>
</evidence>
<evidence type="ECO:0000256" key="5">
    <source>
        <dbReference type="ARBA" id="ARBA00022553"/>
    </source>
</evidence>
<dbReference type="GO" id="GO:0005524">
    <property type="term" value="F:ATP binding"/>
    <property type="evidence" value="ECO:0007669"/>
    <property type="project" value="UniProtKB-KW"/>
</dbReference>
<proteinExistence type="predicted"/>
<comment type="catalytic activity">
    <reaction evidence="1">
        <text>ATP + protein L-histidine = ADP + protein N-phospho-L-histidine.</text>
        <dbReference type="EC" id="2.7.13.3"/>
    </reaction>
</comment>
<gene>
    <name evidence="15" type="ORF">C7I36_07140</name>
</gene>
<keyword evidence="10" id="KW-0067">ATP-binding</keyword>
<dbReference type="SUPFAM" id="SSF103190">
    <property type="entry name" value="Sensory domain-like"/>
    <property type="match status" value="1"/>
</dbReference>
<dbReference type="SUPFAM" id="SSF47384">
    <property type="entry name" value="Homodimeric domain of signal transducing histidine kinase"/>
    <property type="match status" value="1"/>
</dbReference>
<dbReference type="CDD" id="cd00075">
    <property type="entry name" value="HATPase"/>
    <property type="match status" value="1"/>
</dbReference>
<evidence type="ECO:0000256" key="11">
    <source>
        <dbReference type="ARBA" id="ARBA00022989"/>
    </source>
</evidence>
<keyword evidence="13" id="KW-0472">Membrane</keyword>
<dbReference type="InterPro" id="IPR003594">
    <property type="entry name" value="HATPase_dom"/>
</dbReference>
<dbReference type="GO" id="GO:0000155">
    <property type="term" value="F:phosphorelay sensor kinase activity"/>
    <property type="evidence" value="ECO:0007669"/>
    <property type="project" value="InterPro"/>
</dbReference>
<evidence type="ECO:0000256" key="8">
    <source>
        <dbReference type="ARBA" id="ARBA00022741"/>
    </source>
</evidence>
<protein>
    <recommendedName>
        <fullName evidence="3">histidine kinase</fullName>
        <ecNumber evidence="3">2.7.13.3</ecNumber>
    </recommendedName>
</protein>
<evidence type="ECO:0000256" key="2">
    <source>
        <dbReference type="ARBA" id="ARBA00004651"/>
    </source>
</evidence>
<evidence type="ECO:0000256" key="9">
    <source>
        <dbReference type="ARBA" id="ARBA00022777"/>
    </source>
</evidence>
<evidence type="ECO:0000256" key="6">
    <source>
        <dbReference type="ARBA" id="ARBA00022679"/>
    </source>
</evidence>
<evidence type="ECO:0000256" key="10">
    <source>
        <dbReference type="ARBA" id="ARBA00022840"/>
    </source>
</evidence>
<accession>A0A2P7R381</accession>
<dbReference type="InterPro" id="IPR036890">
    <property type="entry name" value="HATPase_C_sf"/>
</dbReference>
<dbReference type="Pfam" id="PF02518">
    <property type="entry name" value="HATPase_c"/>
    <property type="match status" value="1"/>
</dbReference>
<keyword evidence="6" id="KW-0808">Transferase</keyword>
<dbReference type="PRINTS" id="PR00344">
    <property type="entry name" value="BCTRLSENSOR"/>
</dbReference>
<dbReference type="PIRSF" id="PIRSF036431">
    <property type="entry name" value="STHK_DctB"/>
    <property type="match status" value="1"/>
</dbReference>
<dbReference type="InterPro" id="IPR004358">
    <property type="entry name" value="Sig_transdc_His_kin-like_C"/>
</dbReference>
<dbReference type="PROSITE" id="PS50109">
    <property type="entry name" value="HIS_KIN"/>
    <property type="match status" value="1"/>
</dbReference>
<dbReference type="OrthoDB" id="9772100at2"/>
<evidence type="ECO:0000259" key="14">
    <source>
        <dbReference type="PROSITE" id="PS50109"/>
    </source>
</evidence>
<evidence type="ECO:0000256" key="13">
    <source>
        <dbReference type="SAM" id="Phobius"/>
    </source>
</evidence>
<keyword evidence="4" id="KW-1003">Cell membrane</keyword>
<dbReference type="InterPro" id="IPR017055">
    <property type="entry name" value="Sig_transdc_His_kinase_DctB"/>
</dbReference>
<dbReference type="InterPro" id="IPR036097">
    <property type="entry name" value="HisK_dim/P_sf"/>
</dbReference>
<dbReference type="EC" id="2.7.13.3" evidence="3"/>
<dbReference type="AlphaFoldDB" id="A0A2P7R381"/>
<dbReference type="GO" id="GO:0005886">
    <property type="term" value="C:plasma membrane"/>
    <property type="evidence" value="ECO:0007669"/>
    <property type="project" value="UniProtKB-SubCell"/>
</dbReference>
<comment type="caution">
    <text evidence="15">The sequence shown here is derived from an EMBL/GenBank/DDBJ whole genome shotgun (WGS) entry which is preliminary data.</text>
</comment>
<keyword evidence="16" id="KW-1185">Reference proteome</keyword>
<dbReference type="PANTHER" id="PTHR43065">
    <property type="entry name" value="SENSOR HISTIDINE KINASE"/>
    <property type="match status" value="1"/>
</dbReference>
<dbReference type="Gene3D" id="1.10.287.130">
    <property type="match status" value="1"/>
</dbReference>
<evidence type="ECO:0000256" key="1">
    <source>
        <dbReference type="ARBA" id="ARBA00000085"/>
    </source>
</evidence>
<organism evidence="15 16">
    <name type="scientific">Zobellella taiwanensis</name>
    <dbReference type="NCBI Taxonomy" id="347535"/>
    <lineage>
        <taxon>Bacteria</taxon>
        <taxon>Pseudomonadati</taxon>
        <taxon>Pseudomonadota</taxon>
        <taxon>Gammaproteobacteria</taxon>
        <taxon>Aeromonadales</taxon>
        <taxon>Aeromonadaceae</taxon>
        <taxon>Zobellella</taxon>
    </lineage>
</organism>
<evidence type="ECO:0000256" key="3">
    <source>
        <dbReference type="ARBA" id="ARBA00012438"/>
    </source>
</evidence>
<dbReference type="Gene3D" id="3.30.450.20">
    <property type="entry name" value="PAS domain"/>
    <property type="match status" value="2"/>
</dbReference>
<dbReference type="Gene3D" id="3.30.565.10">
    <property type="entry name" value="Histidine kinase-like ATPase, C-terminal domain"/>
    <property type="match status" value="1"/>
</dbReference>
<dbReference type="InterPro" id="IPR005467">
    <property type="entry name" value="His_kinase_dom"/>
</dbReference>
<dbReference type="SMART" id="SM00388">
    <property type="entry name" value="HisKA"/>
    <property type="match status" value="1"/>
</dbReference>
<dbReference type="Proteomes" id="UP000242181">
    <property type="component" value="Unassembled WGS sequence"/>
</dbReference>
<reference evidence="15 16" key="1">
    <citation type="submission" date="2018-03" db="EMBL/GenBank/DDBJ databases">
        <title>The draft genome of Zobellella taiwanensis JCM 13381.</title>
        <authorList>
            <person name="Liu L."/>
            <person name="Li L."/>
            <person name="Wang T."/>
            <person name="Zhang X."/>
            <person name="Liang L."/>
        </authorList>
    </citation>
    <scope>NUCLEOTIDE SEQUENCE [LARGE SCALE GENOMIC DNA]</scope>
    <source>
        <strain evidence="15 16">JCM 13381</strain>
    </source>
</reference>
<feature type="domain" description="Histidine kinase" evidence="14">
    <location>
        <begin position="378"/>
        <end position="585"/>
    </location>
</feature>
<keyword evidence="12" id="KW-0902">Two-component regulatory system</keyword>
<keyword evidence="7 13" id="KW-0812">Transmembrane</keyword>